<reference evidence="11" key="1">
    <citation type="submission" date="2020-10" db="EMBL/GenBank/DDBJ databases">
        <authorList>
            <person name="Gilroy R."/>
        </authorList>
    </citation>
    <scope>NUCLEOTIDE SEQUENCE</scope>
    <source>
        <strain evidence="11">4509</strain>
    </source>
</reference>
<comment type="caution">
    <text evidence="11">The sequence shown here is derived from an EMBL/GenBank/DDBJ whole genome shotgun (WGS) entry which is preliminary data.</text>
</comment>
<reference evidence="11" key="2">
    <citation type="journal article" date="2021" name="PeerJ">
        <title>Extensive microbial diversity within the chicken gut microbiome revealed by metagenomics and culture.</title>
        <authorList>
            <person name="Gilroy R."/>
            <person name="Ravi A."/>
            <person name="Getino M."/>
            <person name="Pursley I."/>
            <person name="Horton D.L."/>
            <person name="Alikhan N.F."/>
            <person name="Baker D."/>
            <person name="Gharbi K."/>
            <person name="Hall N."/>
            <person name="Watson M."/>
            <person name="Adriaenssens E.M."/>
            <person name="Foster-Nyarko E."/>
            <person name="Jarju S."/>
            <person name="Secka A."/>
            <person name="Antonio M."/>
            <person name="Oren A."/>
            <person name="Chaudhuri R.R."/>
            <person name="La Ragione R."/>
            <person name="Hildebrand F."/>
            <person name="Pallen M.J."/>
        </authorList>
    </citation>
    <scope>NUCLEOTIDE SEQUENCE</scope>
    <source>
        <strain evidence="11">4509</strain>
    </source>
</reference>
<evidence type="ECO:0000256" key="1">
    <source>
        <dbReference type="ARBA" id="ARBA00004651"/>
    </source>
</evidence>
<dbReference type="InterPro" id="IPR037673">
    <property type="entry name" value="MSC/AndL"/>
</dbReference>
<dbReference type="Proteomes" id="UP000824082">
    <property type="component" value="Unassembled WGS sequence"/>
</dbReference>
<organism evidence="11 12">
    <name type="scientific">Candidatus Egerieicola faecale</name>
    <dbReference type="NCBI Taxonomy" id="2840774"/>
    <lineage>
        <taxon>Bacteria</taxon>
        <taxon>Bacillati</taxon>
        <taxon>Bacillota</taxon>
        <taxon>Clostridia</taxon>
        <taxon>Eubacteriales</taxon>
        <taxon>Oscillospiraceae</taxon>
        <taxon>Oscillospiraceae incertae sedis</taxon>
        <taxon>Candidatus Egerieicola</taxon>
    </lineage>
</organism>
<feature type="transmembrane region" description="Helical" evidence="10">
    <location>
        <begin position="68"/>
        <end position="88"/>
    </location>
</feature>
<keyword evidence="4 10" id="KW-1003">Cell membrane</keyword>
<dbReference type="PANTHER" id="PTHR30266:SF2">
    <property type="entry name" value="LARGE-CONDUCTANCE MECHANOSENSITIVE CHANNEL"/>
    <property type="match status" value="1"/>
</dbReference>
<comment type="subcellular location">
    <subcellularLocation>
        <location evidence="1 10">Cell membrane</location>
        <topology evidence="1 10">Multi-pass membrane protein</topology>
    </subcellularLocation>
</comment>
<dbReference type="PANTHER" id="PTHR30266">
    <property type="entry name" value="MECHANOSENSITIVE CHANNEL MSCL"/>
    <property type="match status" value="1"/>
</dbReference>
<evidence type="ECO:0000256" key="7">
    <source>
        <dbReference type="ARBA" id="ARBA00023065"/>
    </source>
</evidence>
<evidence type="ECO:0000313" key="11">
    <source>
        <dbReference type="EMBL" id="HIU42418.1"/>
    </source>
</evidence>
<dbReference type="GO" id="GO:0005886">
    <property type="term" value="C:plasma membrane"/>
    <property type="evidence" value="ECO:0007669"/>
    <property type="project" value="UniProtKB-SubCell"/>
</dbReference>
<comment type="similarity">
    <text evidence="2 10">Belongs to the MscL family.</text>
</comment>
<keyword evidence="5 10" id="KW-0812">Transmembrane</keyword>
<evidence type="ECO:0000256" key="6">
    <source>
        <dbReference type="ARBA" id="ARBA00022989"/>
    </source>
</evidence>
<evidence type="ECO:0000256" key="5">
    <source>
        <dbReference type="ARBA" id="ARBA00022692"/>
    </source>
</evidence>
<sequence length="149" mass="16618">MIAEFKEFISKGNVLDMAVGLIVGSAFTAVVTALVSFLRSLISCFNIWGEPDTSFLDIHFLNGTIQLSALVEAVVSFLIIAVAVFFLVKGVNFLRSRAKKEEEEKKEQAKPDPQLELLTEIRDLLRQQAQTSAPEQEILSQLEEEEHGH</sequence>
<dbReference type="PROSITE" id="PS01327">
    <property type="entry name" value="MSCL"/>
    <property type="match status" value="1"/>
</dbReference>
<name>A0A9D1LJ15_9FIRM</name>
<dbReference type="PRINTS" id="PR01264">
    <property type="entry name" value="MECHCHANNEL"/>
</dbReference>
<keyword evidence="8 10" id="KW-0472">Membrane</keyword>
<accession>A0A9D1LJ15</accession>
<keyword evidence="6 10" id="KW-1133">Transmembrane helix</keyword>
<dbReference type="InterPro" id="IPR036019">
    <property type="entry name" value="MscL_channel"/>
</dbReference>
<evidence type="ECO:0000256" key="3">
    <source>
        <dbReference type="ARBA" id="ARBA00022448"/>
    </source>
</evidence>
<dbReference type="HAMAP" id="MF_00115">
    <property type="entry name" value="MscL"/>
    <property type="match status" value="1"/>
</dbReference>
<comment type="subunit">
    <text evidence="10">Homopentamer.</text>
</comment>
<protein>
    <recommendedName>
        <fullName evidence="10">Large-conductance mechanosensitive channel</fullName>
    </recommendedName>
</protein>
<evidence type="ECO:0000256" key="4">
    <source>
        <dbReference type="ARBA" id="ARBA00022475"/>
    </source>
</evidence>
<dbReference type="EMBL" id="DVMX01000145">
    <property type="protein sequence ID" value="HIU42418.1"/>
    <property type="molecule type" value="Genomic_DNA"/>
</dbReference>
<evidence type="ECO:0000256" key="8">
    <source>
        <dbReference type="ARBA" id="ARBA00023136"/>
    </source>
</evidence>
<keyword evidence="3 10" id="KW-0813">Transport</keyword>
<dbReference type="GO" id="GO:0008381">
    <property type="term" value="F:mechanosensitive monoatomic ion channel activity"/>
    <property type="evidence" value="ECO:0007669"/>
    <property type="project" value="UniProtKB-UniRule"/>
</dbReference>
<feature type="transmembrane region" description="Helical" evidence="10">
    <location>
        <begin position="21"/>
        <end position="48"/>
    </location>
</feature>
<dbReference type="AlphaFoldDB" id="A0A9D1LJ15"/>
<evidence type="ECO:0000313" key="12">
    <source>
        <dbReference type="Proteomes" id="UP000824082"/>
    </source>
</evidence>
<keyword evidence="7 10" id="KW-0406">Ion transport</keyword>
<evidence type="ECO:0000256" key="2">
    <source>
        <dbReference type="ARBA" id="ARBA00007254"/>
    </source>
</evidence>
<dbReference type="InterPro" id="IPR019823">
    <property type="entry name" value="Mechanosensitive_channel_CS"/>
</dbReference>
<dbReference type="InterPro" id="IPR001185">
    <property type="entry name" value="MS_channel"/>
</dbReference>
<evidence type="ECO:0000256" key="10">
    <source>
        <dbReference type="HAMAP-Rule" id="MF_00115"/>
    </source>
</evidence>
<keyword evidence="9 10" id="KW-0407">Ion channel</keyword>
<gene>
    <name evidence="10 11" type="primary">mscL</name>
    <name evidence="11" type="ORF">IAD19_07685</name>
</gene>
<comment type="function">
    <text evidence="10">Channel that opens in response to stretch forces in the membrane lipid bilayer. May participate in the regulation of osmotic pressure changes within the cell.</text>
</comment>
<dbReference type="Gene3D" id="1.10.1200.120">
    <property type="entry name" value="Large-conductance mechanosensitive channel, MscL, domain 1"/>
    <property type="match status" value="1"/>
</dbReference>
<dbReference type="Pfam" id="PF01741">
    <property type="entry name" value="MscL"/>
    <property type="match status" value="1"/>
</dbReference>
<evidence type="ECO:0000256" key="9">
    <source>
        <dbReference type="ARBA" id="ARBA00023303"/>
    </source>
</evidence>
<dbReference type="SUPFAM" id="SSF81330">
    <property type="entry name" value="Gated mechanosensitive channel"/>
    <property type="match status" value="1"/>
</dbReference>
<proteinExistence type="inferred from homology"/>
<dbReference type="NCBIfam" id="TIGR00220">
    <property type="entry name" value="mscL"/>
    <property type="match status" value="1"/>
</dbReference>